<reference evidence="2" key="1">
    <citation type="journal article" date="2023" name="Nat. Commun.">
        <title>Diploid and tetraploid genomes of Acorus and the evolution of monocots.</title>
        <authorList>
            <person name="Ma L."/>
            <person name="Liu K.W."/>
            <person name="Li Z."/>
            <person name="Hsiao Y.Y."/>
            <person name="Qi Y."/>
            <person name="Fu T."/>
            <person name="Tang G.D."/>
            <person name="Zhang D."/>
            <person name="Sun W.H."/>
            <person name="Liu D.K."/>
            <person name="Li Y."/>
            <person name="Chen G.Z."/>
            <person name="Liu X.D."/>
            <person name="Liao X.Y."/>
            <person name="Jiang Y.T."/>
            <person name="Yu X."/>
            <person name="Hao Y."/>
            <person name="Huang J."/>
            <person name="Zhao X.W."/>
            <person name="Ke S."/>
            <person name="Chen Y.Y."/>
            <person name="Wu W.L."/>
            <person name="Hsu J.L."/>
            <person name="Lin Y.F."/>
            <person name="Huang M.D."/>
            <person name="Li C.Y."/>
            <person name="Huang L."/>
            <person name="Wang Z.W."/>
            <person name="Zhao X."/>
            <person name="Zhong W.Y."/>
            <person name="Peng D.H."/>
            <person name="Ahmad S."/>
            <person name="Lan S."/>
            <person name="Zhang J.S."/>
            <person name="Tsai W.C."/>
            <person name="Van de Peer Y."/>
            <person name="Liu Z.J."/>
        </authorList>
    </citation>
    <scope>NUCLEOTIDE SEQUENCE</scope>
    <source>
        <strain evidence="2">CP</strain>
    </source>
</reference>
<accession>A0AAV9C070</accession>
<feature type="region of interest" description="Disordered" evidence="1">
    <location>
        <begin position="80"/>
        <end position="163"/>
    </location>
</feature>
<organism evidence="2 3">
    <name type="scientific">Acorus calamus</name>
    <name type="common">Sweet flag</name>
    <dbReference type="NCBI Taxonomy" id="4465"/>
    <lineage>
        <taxon>Eukaryota</taxon>
        <taxon>Viridiplantae</taxon>
        <taxon>Streptophyta</taxon>
        <taxon>Embryophyta</taxon>
        <taxon>Tracheophyta</taxon>
        <taxon>Spermatophyta</taxon>
        <taxon>Magnoliopsida</taxon>
        <taxon>Liliopsida</taxon>
        <taxon>Acoraceae</taxon>
        <taxon>Acorus</taxon>
    </lineage>
</organism>
<comment type="caution">
    <text evidence="2">The sequence shown here is derived from an EMBL/GenBank/DDBJ whole genome shotgun (WGS) entry which is preliminary data.</text>
</comment>
<dbReference type="EMBL" id="JAUJYO010000022">
    <property type="protein sequence ID" value="KAK1282122.1"/>
    <property type="molecule type" value="Genomic_DNA"/>
</dbReference>
<sequence>MNAKSTKWDSWDRMGLARSESRVLGVGLYYIYYMGDKEVAAETKQLTEPFFLWERLSMNAKKSTKWDSKDRQILLLHPPSASSHRHWPALDREASPFTQPSSSNDNISVSLNEESRLSIDPKECVRLTASNRKSRSKDTPSSSQNVVEDPQEEEVVVGKIEEI</sequence>
<dbReference type="AlphaFoldDB" id="A0AAV9C070"/>
<dbReference type="Proteomes" id="UP001180020">
    <property type="component" value="Unassembled WGS sequence"/>
</dbReference>
<proteinExistence type="predicted"/>
<name>A0AAV9C070_ACOCL</name>
<evidence type="ECO:0000313" key="2">
    <source>
        <dbReference type="EMBL" id="KAK1282122.1"/>
    </source>
</evidence>
<reference evidence="2" key="2">
    <citation type="submission" date="2023-06" db="EMBL/GenBank/DDBJ databases">
        <authorList>
            <person name="Ma L."/>
            <person name="Liu K.-W."/>
            <person name="Li Z."/>
            <person name="Hsiao Y.-Y."/>
            <person name="Qi Y."/>
            <person name="Fu T."/>
            <person name="Tang G."/>
            <person name="Zhang D."/>
            <person name="Sun W.-H."/>
            <person name="Liu D.-K."/>
            <person name="Li Y."/>
            <person name="Chen G.-Z."/>
            <person name="Liu X.-D."/>
            <person name="Liao X.-Y."/>
            <person name="Jiang Y.-T."/>
            <person name="Yu X."/>
            <person name="Hao Y."/>
            <person name="Huang J."/>
            <person name="Zhao X.-W."/>
            <person name="Ke S."/>
            <person name="Chen Y.-Y."/>
            <person name="Wu W.-L."/>
            <person name="Hsu J.-L."/>
            <person name="Lin Y.-F."/>
            <person name="Huang M.-D."/>
            <person name="Li C.-Y."/>
            <person name="Huang L."/>
            <person name="Wang Z.-W."/>
            <person name="Zhao X."/>
            <person name="Zhong W.-Y."/>
            <person name="Peng D.-H."/>
            <person name="Ahmad S."/>
            <person name="Lan S."/>
            <person name="Zhang J.-S."/>
            <person name="Tsai W.-C."/>
            <person name="Van De Peer Y."/>
            <person name="Liu Z.-J."/>
        </authorList>
    </citation>
    <scope>NUCLEOTIDE SEQUENCE</scope>
    <source>
        <strain evidence="2">CP</strain>
        <tissue evidence="2">Leaves</tissue>
    </source>
</reference>
<feature type="compositionally biased region" description="Basic and acidic residues" evidence="1">
    <location>
        <begin position="113"/>
        <end position="125"/>
    </location>
</feature>
<evidence type="ECO:0000313" key="3">
    <source>
        <dbReference type="Proteomes" id="UP001180020"/>
    </source>
</evidence>
<evidence type="ECO:0000256" key="1">
    <source>
        <dbReference type="SAM" id="MobiDB-lite"/>
    </source>
</evidence>
<gene>
    <name evidence="2" type="ORF">QJS10_CPB22g00024</name>
</gene>
<keyword evidence="3" id="KW-1185">Reference proteome</keyword>
<feature type="compositionally biased region" description="Polar residues" evidence="1">
    <location>
        <begin position="96"/>
        <end position="112"/>
    </location>
</feature>
<protein>
    <submittedName>
        <fullName evidence="2">Uncharacterized protein</fullName>
    </submittedName>
</protein>